<dbReference type="Pfam" id="PF02687">
    <property type="entry name" value="FtsX"/>
    <property type="match status" value="2"/>
</dbReference>
<dbReference type="PANTHER" id="PTHR30572">
    <property type="entry name" value="MEMBRANE COMPONENT OF TRANSPORTER-RELATED"/>
    <property type="match status" value="1"/>
</dbReference>
<evidence type="ECO:0000256" key="1">
    <source>
        <dbReference type="ARBA" id="ARBA00004651"/>
    </source>
</evidence>
<feature type="domain" description="ABC3 transporter permease C-terminal" evidence="8">
    <location>
        <begin position="682"/>
        <end position="800"/>
    </location>
</feature>
<feature type="transmembrane region" description="Helical" evidence="7">
    <location>
        <begin position="771"/>
        <end position="797"/>
    </location>
</feature>
<feature type="transmembrane region" description="Helical" evidence="7">
    <location>
        <begin position="390"/>
        <end position="409"/>
    </location>
</feature>
<dbReference type="InterPro" id="IPR050250">
    <property type="entry name" value="Macrolide_Exporter_MacB"/>
</dbReference>
<dbReference type="Proteomes" id="UP001500218">
    <property type="component" value="Unassembled WGS sequence"/>
</dbReference>
<feature type="transmembrane region" description="Helical" evidence="7">
    <location>
        <begin position="247"/>
        <end position="272"/>
    </location>
</feature>
<keyword evidence="3 7" id="KW-0812">Transmembrane</keyword>
<keyword evidence="4 7" id="KW-1133">Transmembrane helix</keyword>
<evidence type="ECO:0000256" key="4">
    <source>
        <dbReference type="ARBA" id="ARBA00022989"/>
    </source>
</evidence>
<dbReference type="InterPro" id="IPR003838">
    <property type="entry name" value="ABC3_permease_C"/>
</dbReference>
<keyword evidence="2" id="KW-1003">Cell membrane</keyword>
<feature type="domain" description="ABC3 transporter permease C-terminal" evidence="8">
    <location>
        <begin position="250"/>
        <end position="369"/>
    </location>
</feature>
<evidence type="ECO:0000313" key="9">
    <source>
        <dbReference type="EMBL" id="GAA1793490.1"/>
    </source>
</evidence>
<name>A0ABN2LN08_9ACTN</name>
<feature type="transmembrane region" description="Helical" evidence="7">
    <location>
        <begin position="299"/>
        <end position="321"/>
    </location>
</feature>
<keyword evidence="5 7" id="KW-0472">Membrane</keyword>
<protein>
    <submittedName>
        <fullName evidence="9">ABC transporter permease</fullName>
    </submittedName>
</protein>
<feature type="transmembrane region" description="Helical" evidence="7">
    <location>
        <begin position="478"/>
        <end position="501"/>
    </location>
</feature>
<evidence type="ECO:0000256" key="6">
    <source>
        <dbReference type="ARBA" id="ARBA00038076"/>
    </source>
</evidence>
<feature type="transmembrane region" description="Helical" evidence="7">
    <location>
        <begin position="421"/>
        <end position="445"/>
    </location>
</feature>
<proteinExistence type="inferred from homology"/>
<feature type="transmembrane region" description="Helical" evidence="7">
    <location>
        <begin position="341"/>
        <end position="363"/>
    </location>
</feature>
<evidence type="ECO:0000256" key="2">
    <source>
        <dbReference type="ARBA" id="ARBA00022475"/>
    </source>
</evidence>
<sequence>MTGLATATLRRRWAAFAGMFVALALGVGLVTGTLLLITSANAQVPPRLSGSPVLVQSPAAADNDLGFTEYVPWSAARTTELVGALARVPGVVAAIPDRTFYAQAVVGGRPVGDPHPLDPQGHGWASAALRPYPLIEGRAPAADGEVVLGRDAGAPVGATVQVLTGAGPAPYTVTGLIDGPGVYLPDATAARLAPGVRLIGLLVDGPADEVAMAAAAVAGDGRVLTGEARRDAEAEAYARLRWIGAQILIAVGTLAVFVSVFIVASTFAFTATQRRRELALLRAVGATPGQVRRLLGAEALGVGLVASAVGVALGALAAPWAGDALVRAGLEPVGFTVVADVAALVAAYLGGVVVALVAVWAVARRAARVRPVAALREATVERRPMTWSRWLVGGALTVGGLALVVGSAFAEPENLMNTSLYAAMALILGLAALAPVVVGPLVRVLTWPFTLGRGATGTLVRGSAALAVRRTAGTAAPVLLTVGFATLILGFAATMTAAYGVGEKERTGAGVMVRPDTVPGLSDAAARAAGGPAPLPSVVYDASRGAVDVTGIDAVWRGDLLTATSGSLARLGTDPRGVAVVGWLDWAVGSTHELTLADGARETVTVLAVVEAAPTPVIMSRATVRAHDPSALAPVAYVLDGTAATTQARLGGGLGARAVDLTADSGGSDAEEDRLVQIFVWILVAVATGYTGLSIATTLLMAVVGRARDLALLRLAGASATRVRGLVAAESALVVAVGTVLGLAVALSSLAGLRAGLSASIGAPVDLIVPWASVAAVVGCCLALAIGAGTLSAHLALRTPAVRSSE</sequence>
<evidence type="ECO:0000256" key="5">
    <source>
        <dbReference type="ARBA" id="ARBA00023136"/>
    </source>
</evidence>
<comment type="subcellular location">
    <subcellularLocation>
        <location evidence="1">Cell membrane</location>
        <topology evidence="1">Multi-pass membrane protein</topology>
    </subcellularLocation>
</comment>
<evidence type="ECO:0000313" key="10">
    <source>
        <dbReference type="Proteomes" id="UP001500218"/>
    </source>
</evidence>
<dbReference type="EMBL" id="BAAALT010000034">
    <property type="protein sequence ID" value="GAA1793490.1"/>
    <property type="molecule type" value="Genomic_DNA"/>
</dbReference>
<evidence type="ECO:0000259" key="8">
    <source>
        <dbReference type="Pfam" id="PF02687"/>
    </source>
</evidence>
<reference evidence="9 10" key="1">
    <citation type="journal article" date="2019" name="Int. J. Syst. Evol. Microbiol.">
        <title>The Global Catalogue of Microorganisms (GCM) 10K type strain sequencing project: providing services to taxonomists for standard genome sequencing and annotation.</title>
        <authorList>
            <consortium name="The Broad Institute Genomics Platform"/>
            <consortium name="The Broad Institute Genome Sequencing Center for Infectious Disease"/>
            <person name="Wu L."/>
            <person name="Ma J."/>
        </authorList>
    </citation>
    <scope>NUCLEOTIDE SEQUENCE [LARGE SCALE GENOMIC DNA]</scope>
    <source>
        <strain evidence="9 10">JCM 13250</strain>
    </source>
</reference>
<evidence type="ECO:0000256" key="3">
    <source>
        <dbReference type="ARBA" id="ARBA00022692"/>
    </source>
</evidence>
<feature type="transmembrane region" description="Helical" evidence="7">
    <location>
        <begin position="725"/>
        <end position="751"/>
    </location>
</feature>
<evidence type="ECO:0000256" key="7">
    <source>
        <dbReference type="SAM" id="Phobius"/>
    </source>
</evidence>
<comment type="similarity">
    <text evidence="6">Belongs to the ABC-4 integral membrane protein family.</text>
</comment>
<accession>A0ABN2LN08</accession>
<dbReference type="PANTHER" id="PTHR30572:SF4">
    <property type="entry name" value="ABC TRANSPORTER PERMEASE YTRF"/>
    <property type="match status" value="1"/>
</dbReference>
<gene>
    <name evidence="9" type="ORF">GCM10009682_14190</name>
</gene>
<dbReference type="RefSeq" id="WP_344127546.1">
    <property type="nucleotide sequence ID" value="NZ_BAAALT010000034.1"/>
</dbReference>
<keyword evidence="10" id="KW-1185">Reference proteome</keyword>
<feature type="transmembrane region" description="Helical" evidence="7">
    <location>
        <begin position="678"/>
        <end position="704"/>
    </location>
</feature>
<organism evidence="9 10">
    <name type="scientific">Luedemannella flava</name>
    <dbReference type="NCBI Taxonomy" id="349316"/>
    <lineage>
        <taxon>Bacteria</taxon>
        <taxon>Bacillati</taxon>
        <taxon>Actinomycetota</taxon>
        <taxon>Actinomycetes</taxon>
        <taxon>Micromonosporales</taxon>
        <taxon>Micromonosporaceae</taxon>
        <taxon>Luedemannella</taxon>
    </lineage>
</organism>
<comment type="caution">
    <text evidence="9">The sequence shown here is derived from an EMBL/GenBank/DDBJ whole genome shotgun (WGS) entry which is preliminary data.</text>
</comment>